<evidence type="ECO:0000313" key="3">
    <source>
        <dbReference type="EMBL" id="MBA8951173.1"/>
    </source>
</evidence>
<evidence type="ECO:0000256" key="1">
    <source>
        <dbReference type="SAM" id="MobiDB-lite"/>
    </source>
</evidence>
<dbReference type="AlphaFoldDB" id="A0A7W3LN25"/>
<dbReference type="GO" id="GO:0005576">
    <property type="term" value="C:extracellular region"/>
    <property type="evidence" value="ECO:0007669"/>
    <property type="project" value="TreeGrafter"/>
</dbReference>
<accession>A0A7W3LN25</accession>
<dbReference type="EMBL" id="JACJIA010000003">
    <property type="protein sequence ID" value="MBA8951173.1"/>
    <property type="molecule type" value="Genomic_DNA"/>
</dbReference>
<comment type="caution">
    <text evidence="3">The sequence shown here is derived from an EMBL/GenBank/DDBJ whole genome shotgun (WGS) entry which is preliminary data.</text>
</comment>
<evidence type="ECO:0000313" key="4">
    <source>
        <dbReference type="Proteomes" id="UP000572680"/>
    </source>
</evidence>
<dbReference type="NCBIfam" id="TIGR00996">
    <property type="entry name" value="Mtu_fam_mce"/>
    <property type="match status" value="1"/>
</dbReference>
<dbReference type="Proteomes" id="UP000572680">
    <property type="component" value="Unassembled WGS sequence"/>
</dbReference>
<gene>
    <name evidence="3" type="ORF">HNR61_002804</name>
</gene>
<sequence length="416" mass="43972">MLTFAIRTKIVVFVVLAVAVLGYLGSAYADLGRYVGMRGHYVVRLDLPATGGLFQGSAVSYRGVTVGKVGRLDLTRDGVRAELRIEDDAPRIPSALQAVVANRSAVGEQYVDLRPASDSRPYLEHGSQIPRSATTIPQPVHVTLKSVNDLAASLPLNDLRTLVDELGQAFAGQGPHLQTLLDTSSRFVAASDASFPETRSLIHNGTVVLRTQNEEMGSFKAFAANSRLLARTLRSADGDIRKIIADGPGAAREVRDLIRELDPGLPELLANLITVARLTDARLDGLGDLFANLPQAAAIGPAIVQDGRLRLGLVNTFFNPQPCTRGYGRTPYRNGLDTSPARGLNADARCTEAPGTGINVRGAANAPRGGVPAPARPGTLRDDPRVRELLGAAGLPVLGQPAATDLRGLLGLGGAR</sequence>
<proteinExistence type="predicted"/>
<feature type="compositionally biased region" description="Low complexity" evidence="1">
    <location>
        <begin position="360"/>
        <end position="378"/>
    </location>
</feature>
<dbReference type="InterPro" id="IPR052336">
    <property type="entry name" value="MlaD_Phospholipid_Transporter"/>
</dbReference>
<name>A0A7W3LN25_ACTNM</name>
<dbReference type="InterPro" id="IPR003399">
    <property type="entry name" value="Mce/MlaD"/>
</dbReference>
<protein>
    <submittedName>
        <fullName evidence="3">Phospholipid/cholesterol/gamma-HCH transport system substrate-binding protein</fullName>
    </submittedName>
</protein>
<feature type="region of interest" description="Disordered" evidence="1">
    <location>
        <begin position="360"/>
        <end position="382"/>
    </location>
</feature>
<dbReference type="Pfam" id="PF02470">
    <property type="entry name" value="MlaD"/>
    <property type="match status" value="1"/>
</dbReference>
<dbReference type="RefSeq" id="WP_182843543.1">
    <property type="nucleotide sequence ID" value="NZ_BAAALP010000009.1"/>
</dbReference>
<dbReference type="InterPro" id="IPR005693">
    <property type="entry name" value="Mce"/>
</dbReference>
<keyword evidence="4" id="KW-1185">Reference proteome</keyword>
<feature type="domain" description="Mce/MlaD" evidence="2">
    <location>
        <begin position="40"/>
        <end position="115"/>
    </location>
</feature>
<evidence type="ECO:0000259" key="2">
    <source>
        <dbReference type="Pfam" id="PF02470"/>
    </source>
</evidence>
<organism evidence="3 4">
    <name type="scientific">Actinomadura namibiensis</name>
    <dbReference type="NCBI Taxonomy" id="182080"/>
    <lineage>
        <taxon>Bacteria</taxon>
        <taxon>Bacillati</taxon>
        <taxon>Actinomycetota</taxon>
        <taxon>Actinomycetes</taxon>
        <taxon>Streptosporangiales</taxon>
        <taxon>Thermomonosporaceae</taxon>
        <taxon>Actinomadura</taxon>
    </lineage>
</organism>
<reference evidence="3 4" key="1">
    <citation type="submission" date="2020-08" db="EMBL/GenBank/DDBJ databases">
        <title>Genomic Encyclopedia of Type Strains, Phase IV (KMG-IV): sequencing the most valuable type-strain genomes for metagenomic binning, comparative biology and taxonomic classification.</title>
        <authorList>
            <person name="Goeker M."/>
        </authorList>
    </citation>
    <scope>NUCLEOTIDE SEQUENCE [LARGE SCALE GENOMIC DNA]</scope>
    <source>
        <strain evidence="3 4">DSM 44197</strain>
    </source>
</reference>
<dbReference type="PANTHER" id="PTHR33371:SF16">
    <property type="entry name" value="MCE-FAMILY PROTEIN MCE3F"/>
    <property type="match status" value="1"/>
</dbReference>
<dbReference type="PANTHER" id="PTHR33371">
    <property type="entry name" value="INTERMEMBRANE PHOSPHOLIPID TRANSPORT SYSTEM BINDING PROTEIN MLAD-RELATED"/>
    <property type="match status" value="1"/>
</dbReference>